<feature type="compositionally biased region" description="Polar residues" evidence="1">
    <location>
        <begin position="10"/>
        <end position="34"/>
    </location>
</feature>
<accession>A0A3G8JIJ0</accession>
<dbReference type="Proteomes" id="UP000271469">
    <property type="component" value="Chromosome"/>
</dbReference>
<feature type="domain" description="DNA primase/polymerase bifunctional N-terminal" evidence="3">
    <location>
        <begin position="50"/>
        <end position="206"/>
    </location>
</feature>
<dbReference type="AlphaFoldDB" id="A0A3G8JIJ0"/>
<dbReference type="SUPFAM" id="SSF52540">
    <property type="entry name" value="P-loop containing nucleoside triphosphate hydrolases"/>
    <property type="match status" value="1"/>
</dbReference>
<evidence type="ECO:0000313" key="4">
    <source>
        <dbReference type="EMBL" id="AZG44823.1"/>
    </source>
</evidence>
<dbReference type="InterPro" id="IPR003593">
    <property type="entry name" value="AAA+_ATPase"/>
</dbReference>
<dbReference type="InterPro" id="IPR027417">
    <property type="entry name" value="P-loop_NTPase"/>
</dbReference>
<organism evidence="4 5">
    <name type="scientific">Gordonia insulae</name>
    <dbReference type="NCBI Taxonomy" id="2420509"/>
    <lineage>
        <taxon>Bacteria</taxon>
        <taxon>Bacillati</taxon>
        <taxon>Actinomycetota</taxon>
        <taxon>Actinomycetes</taxon>
        <taxon>Mycobacteriales</taxon>
        <taxon>Gordoniaceae</taxon>
        <taxon>Gordonia</taxon>
    </lineage>
</organism>
<dbReference type="OrthoDB" id="3171622at2"/>
<dbReference type="SMART" id="SM00943">
    <property type="entry name" value="Prim-Pol"/>
    <property type="match status" value="1"/>
</dbReference>
<evidence type="ECO:0000313" key="5">
    <source>
        <dbReference type="Proteomes" id="UP000271469"/>
    </source>
</evidence>
<dbReference type="SUPFAM" id="SSF56747">
    <property type="entry name" value="Prim-pol domain"/>
    <property type="match status" value="1"/>
</dbReference>
<dbReference type="CDD" id="cd04859">
    <property type="entry name" value="Prim_Pol"/>
    <property type="match status" value="1"/>
</dbReference>
<protein>
    <recommendedName>
        <fullName evidence="6">DNA primase/polymerase bifunctional N-terminal domain-containing protein</fullName>
    </recommendedName>
</protein>
<name>A0A3G8JIJ0_9ACTN</name>
<feature type="region of interest" description="Disordered" evidence="1">
    <location>
        <begin position="1"/>
        <end position="37"/>
    </location>
</feature>
<sequence length="702" mass="74410">MIPPERRSPGSDQATGGTFQDTEQASGSHSSSTGLAIPDLHDDTDMLTAAMAYAKAGWYVLPTDPRDIKNPGSVVGKGWHSQSSRDPKVLAAWFAGTDYGIALHVGRSGAVVFDVDTPSNVPDVMRPHLQAAPYQSTRPDQERRGHYIFAAPPGRTIGNSTGKLGGAWGEIRGTNGVIIAAPTPHPRNGEYRWLTTGLVPALPDELGDLLPDGTPSADAATDAVVNQFVAEHTAAQRPELLTAVVDKLRADIAAGNSRHDSTMSALAWAMREAAAGLYPAKDAAERVWSVFKEAVLQDGSRTEQAAHNECWGMFSWAVAQALGADPEEVRRGAEERVSGEAFSFNPADWGIDVGQDADNANRAAEEYKPFAFQRGGAFIFDRAEVPRALWGSGDEILWAEGESLMIAGGMGLGKTTLLGLLIRAQLRLTGCGDGTLLGLPVAPVQGRVLALLMDRPHQAARALSRQFDTADRDVLDDQLMIWAAPPPADLAKRPELLLQLARDADAEVVFLDSVKDAAVGLSEDAVGAGYSRARSLLVADGRQLCELHHVTKRGANGGPPKEAADIYGSAWITNGTGSIILLAGEPGDPIVECRHVRQPVEEVGPLTLLHDHGAGTVVVHHHADLVELATAAQENGLTARDAAAALFCRNADATPTQAQIEKARRKLDRLATLGLLTAVKGATGGHVKTPTAWFPANAAVTL</sequence>
<dbReference type="InterPro" id="IPR015330">
    <property type="entry name" value="DNA_primase/pol_bifunc_N"/>
</dbReference>
<evidence type="ECO:0000259" key="2">
    <source>
        <dbReference type="SMART" id="SM00382"/>
    </source>
</evidence>
<evidence type="ECO:0008006" key="6">
    <source>
        <dbReference type="Google" id="ProtNLM"/>
    </source>
</evidence>
<dbReference type="KEGG" id="gom:D7316_01414"/>
<feature type="domain" description="AAA+ ATPase" evidence="2">
    <location>
        <begin position="400"/>
        <end position="602"/>
    </location>
</feature>
<dbReference type="SMART" id="SM00382">
    <property type="entry name" value="AAA"/>
    <property type="match status" value="1"/>
</dbReference>
<evidence type="ECO:0000256" key="1">
    <source>
        <dbReference type="SAM" id="MobiDB-lite"/>
    </source>
</evidence>
<keyword evidence="5" id="KW-1185">Reference proteome</keyword>
<gene>
    <name evidence="4" type="ORF">D7316_01414</name>
</gene>
<dbReference type="Pfam" id="PF09250">
    <property type="entry name" value="Prim-Pol"/>
    <property type="match status" value="1"/>
</dbReference>
<proteinExistence type="predicted"/>
<dbReference type="Pfam" id="PF13481">
    <property type="entry name" value="AAA_25"/>
    <property type="match status" value="1"/>
</dbReference>
<dbReference type="RefSeq" id="WP_124707627.1">
    <property type="nucleotide sequence ID" value="NZ_CP033972.1"/>
</dbReference>
<evidence type="ECO:0000259" key="3">
    <source>
        <dbReference type="SMART" id="SM00943"/>
    </source>
</evidence>
<reference evidence="4 5" key="1">
    <citation type="submission" date="2018-11" db="EMBL/GenBank/DDBJ databases">
        <title>Gordonia insulae sp. nov., isolated from an island soil.</title>
        <authorList>
            <person name="Kim Y.S."/>
            <person name="Kim S.B."/>
        </authorList>
    </citation>
    <scope>NUCLEOTIDE SEQUENCE [LARGE SCALE GENOMIC DNA]</scope>
    <source>
        <strain evidence="4 5">MMS17-SY073</strain>
    </source>
</reference>
<dbReference type="EMBL" id="CP033972">
    <property type="protein sequence ID" value="AZG44823.1"/>
    <property type="molecule type" value="Genomic_DNA"/>
</dbReference>
<dbReference type="Gene3D" id="3.40.50.300">
    <property type="entry name" value="P-loop containing nucleotide triphosphate hydrolases"/>
    <property type="match status" value="1"/>
</dbReference>